<evidence type="ECO:0000259" key="2">
    <source>
        <dbReference type="Pfam" id="PF13559"/>
    </source>
</evidence>
<gene>
    <name evidence="3" type="ORF">FHX48_001702</name>
</gene>
<keyword evidence="1" id="KW-0472">Membrane</keyword>
<proteinExistence type="predicted"/>
<sequence>MTGSLAVVPVIPDGDEARRLAEEELSRNTYEVATPTAFDRAVGAVVRAIEEIFTSDVSGGWGRSLAVIALVIVIALVVVGFLVWGRPRSRVRTQPQTADLFGLRETRSAGELRTVAEQLALEQKWDEAIIVRFRALALALTERGVVETPPGTTAQGFARQAAAAIPSHEEDLFHAATVFDEIRYLRRSGQEPQYTQIVKIDESLGTATSTLASTAVQVTA</sequence>
<keyword evidence="1" id="KW-0812">Transmembrane</keyword>
<evidence type="ECO:0000313" key="4">
    <source>
        <dbReference type="Proteomes" id="UP000526083"/>
    </source>
</evidence>
<dbReference type="InterPro" id="IPR025403">
    <property type="entry name" value="TgpA-like_C"/>
</dbReference>
<comment type="caution">
    <text evidence="3">The sequence shown here is derived from an EMBL/GenBank/DDBJ whole genome shotgun (WGS) entry which is preliminary data.</text>
</comment>
<protein>
    <recommendedName>
        <fullName evidence="2">Protein-glutamine gamma-glutamyltransferase-like C-terminal domain-containing protein</fullName>
    </recommendedName>
</protein>
<keyword evidence="4" id="KW-1185">Reference proteome</keyword>
<dbReference type="Pfam" id="PF13559">
    <property type="entry name" value="DUF4129"/>
    <property type="match status" value="1"/>
</dbReference>
<accession>A0A7W3PM78</accession>
<dbReference type="AlphaFoldDB" id="A0A7W3PM78"/>
<reference evidence="3 4" key="1">
    <citation type="submission" date="2020-07" db="EMBL/GenBank/DDBJ databases">
        <title>Sequencing the genomes of 1000 actinobacteria strains.</title>
        <authorList>
            <person name="Klenk H.-P."/>
        </authorList>
    </citation>
    <scope>NUCLEOTIDE SEQUENCE [LARGE SCALE GENOMIC DNA]</scope>
    <source>
        <strain evidence="3 4">DSM 27576</strain>
    </source>
</reference>
<organism evidence="3 4">
    <name type="scientific">Microbacterium halimionae</name>
    <dbReference type="NCBI Taxonomy" id="1526413"/>
    <lineage>
        <taxon>Bacteria</taxon>
        <taxon>Bacillati</taxon>
        <taxon>Actinomycetota</taxon>
        <taxon>Actinomycetes</taxon>
        <taxon>Micrococcales</taxon>
        <taxon>Microbacteriaceae</taxon>
        <taxon>Microbacterium</taxon>
    </lineage>
</organism>
<feature type="domain" description="Protein-glutamine gamma-glutamyltransferase-like C-terminal" evidence="2">
    <location>
        <begin position="132"/>
        <end position="199"/>
    </location>
</feature>
<feature type="transmembrane region" description="Helical" evidence="1">
    <location>
        <begin position="65"/>
        <end position="84"/>
    </location>
</feature>
<evidence type="ECO:0000256" key="1">
    <source>
        <dbReference type="SAM" id="Phobius"/>
    </source>
</evidence>
<dbReference type="Proteomes" id="UP000526083">
    <property type="component" value="Unassembled WGS sequence"/>
</dbReference>
<dbReference type="EMBL" id="JACGWY010000002">
    <property type="protein sequence ID" value="MBA8816629.1"/>
    <property type="molecule type" value="Genomic_DNA"/>
</dbReference>
<evidence type="ECO:0000313" key="3">
    <source>
        <dbReference type="EMBL" id="MBA8816629.1"/>
    </source>
</evidence>
<keyword evidence="1" id="KW-1133">Transmembrane helix</keyword>
<name>A0A7W3PM78_9MICO</name>
<dbReference type="RefSeq" id="WP_167047047.1">
    <property type="nucleotide sequence ID" value="NZ_JAAOZB010000001.1"/>
</dbReference>